<evidence type="ECO:0000313" key="2">
    <source>
        <dbReference type="Proteomes" id="UP000316304"/>
    </source>
</evidence>
<dbReference type="Proteomes" id="UP000316304">
    <property type="component" value="Unassembled WGS sequence"/>
</dbReference>
<keyword evidence="2" id="KW-1185">Reference proteome</keyword>
<reference evidence="1 2" key="1">
    <citation type="submission" date="2019-02" db="EMBL/GenBank/DDBJ databases">
        <title>Deep-cultivation of Planctomycetes and their phenomic and genomic characterization uncovers novel biology.</title>
        <authorList>
            <person name="Wiegand S."/>
            <person name="Jogler M."/>
            <person name="Boedeker C."/>
            <person name="Pinto D."/>
            <person name="Vollmers J."/>
            <person name="Rivas-Marin E."/>
            <person name="Kohn T."/>
            <person name="Peeters S.H."/>
            <person name="Heuer A."/>
            <person name="Rast P."/>
            <person name="Oberbeckmann S."/>
            <person name="Bunk B."/>
            <person name="Jeske O."/>
            <person name="Meyerdierks A."/>
            <person name="Storesund J.E."/>
            <person name="Kallscheuer N."/>
            <person name="Luecker S."/>
            <person name="Lage O.M."/>
            <person name="Pohl T."/>
            <person name="Merkel B.J."/>
            <person name="Hornburger P."/>
            <person name="Mueller R.-W."/>
            <person name="Bruemmer F."/>
            <person name="Labrenz M."/>
            <person name="Spormann A.M."/>
            <person name="Op Den Camp H."/>
            <person name="Overmann J."/>
            <person name="Amann R."/>
            <person name="Jetten M.S.M."/>
            <person name="Mascher T."/>
            <person name="Medema M.H."/>
            <person name="Devos D.P."/>
            <person name="Kaster A.-K."/>
            <person name="Ovreas L."/>
            <person name="Rohde M."/>
            <person name="Galperin M.Y."/>
            <person name="Jogler C."/>
        </authorList>
    </citation>
    <scope>NUCLEOTIDE SEQUENCE [LARGE SCALE GENOMIC DNA]</scope>
    <source>
        <strain evidence="1 2">Pla52o</strain>
    </source>
</reference>
<dbReference type="EMBL" id="SJPT01000013">
    <property type="protein sequence ID" value="TWU17254.1"/>
    <property type="molecule type" value="Genomic_DNA"/>
</dbReference>
<proteinExistence type="predicted"/>
<protein>
    <submittedName>
        <fullName evidence="1">Uncharacterized protein</fullName>
    </submittedName>
</protein>
<name>A0A5C6C1Z9_9BACT</name>
<gene>
    <name evidence="1" type="ORF">Pla52o_52600</name>
</gene>
<evidence type="ECO:0000313" key="1">
    <source>
        <dbReference type="EMBL" id="TWU17254.1"/>
    </source>
</evidence>
<organism evidence="1 2">
    <name type="scientific">Novipirellula galeiformis</name>
    <dbReference type="NCBI Taxonomy" id="2528004"/>
    <lineage>
        <taxon>Bacteria</taxon>
        <taxon>Pseudomonadati</taxon>
        <taxon>Planctomycetota</taxon>
        <taxon>Planctomycetia</taxon>
        <taxon>Pirellulales</taxon>
        <taxon>Pirellulaceae</taxon>
        <taxon>Novipirellula</taxon>
    </lineage>
</organism>
<dbReference type="AlphaFoldDB" id="A0A5C6C1Z9"/>
<accession>A0A5C6C1Z9</accession>
<sequence length="68" mass="8025">MKRTRPIFLSNIFLLTKPPQKRTSPRRLTAIVLSDLVQKSGRRKSDKQKNEWQGMKRSHSIFLSIIFL</sequence>
<comment type="caution">
    <text evidence="1">The sequence shown here is derived from an EMBL/GenBank/DDBJ whole genome shotgun (WGS) entry which is preliminary data.</text>
</comment>